<proteinExistence type="inferred from homology"/>
<dbReference type="InterPro" id="IPR000683">
    <property type="entry name" value="Gfo/Idh/MocA-like_OxRdtase_N"/>
</dbReference>
<sequence length="290" mass="30486">MQALSVGLVGAGPWASETHAPMLAAGPETRLAAVWARRPEAARELAREHGCAVAGSYQELLDLCDAVAFAVPPAVQCELAITAARAGKALLLDKPIAGDLESAAALTEAVDAAGVVSQVVLSFRYQQVTRDFLAQAQTFPALGARSLFVHGLLRPGQQAAVGWRLVDGVLLDLGPHVFDLLDAALGPIESVTAAGDPHRWVEVTCRHQSGLVSQASFSGSVGVRGGVTRLELYGGSGVLTFDAADLDAKDRWSLLRAEFAQAVRKGTSGPLDVHRGLMLQRVIEQATRSL</sequence>
<evidence type="ECO:0000256" key="2">
    <source>
        <dbReference type="ARBA" id="ARBA00023002"/>
    </source>
</evidence>
<dbReference type="PANTHER" id="PTHR43708:SF5">
    <property type="entry name" value="CONSERVED EXPRESSED OXIDOREDUCTASE (EUROFUNG)-RELATED"/>
    <property type="match status" value="1"/>
</dbReference>
<evidence type="ECO:0000259" key="3">
    <source>
        <dbReference type="Pfam" id="PF01408"/>
    </source>
</evidence>
<name>A0ABN2GGW3_9ACTN</name>
<reference evidence="5 6" key="1">
    <citation type="journal article" date="2019" name="Int. J. Syst. Evol. Microbiol.">
        <title>The Global Catalogue of Microorganisms (GCM) 10K type strain sequencing project: providing services to taxonomists for standard genome sequencing and annotation.</title>
        <authorList>
            <consortium name="The Broad Institute Genomics Platform"/>
            <consortium name="The Broad Institute Genome Sequencing Center for Infectious Disease"/>
            <person name="Wu L."/>
            <person name="Ma J."/>
        </authorList>
    </citation>
    <scope>NUCLEOTIDE SEQUENCE [LARGE SCALE GENOMIC DNA]</scope>
    <source>
        <strain evidence="5 6">JCM 14718</strain>
    </source>
</reference>
<dbReference type="PANTHER" id="PTHR43708">
    <property type="entry name" value="CONSERVED EXPRESSED OXIDOREDUCTASE (EUROFUNG)"/>
    <property type="match status" value="1"/>
</dbReference>
<dbReference type="SUPFAM" id="SSF51735">
    <property type="entry name" value="NAD(P)-binding Rossmann-fold domains"/>
    <property type="match status" value="1"/>
</dbReference>
<comment type="similarity">
    <text evidence="1">Belongs to the Gfo/Idh/MocA family.</text>
</comment>
<keyword evidence="6" id="KW-1185">Reference proteome</keyword>
<keyword evidence="2" id="KW-0560">Oxidoreductase</keyword>
<accession>A0ABN2GGW3</accession>
<dbReference type="RefSeq" id="WP_344309283.1">
    <property type="nucleotide sequence ID" value="NZ_BAAANY010000008.1"/>
</dbReference>
<evidence type="ECO:0000313" key="6">
    <source>
        <dbReference type="Proteomes" id="UP001500618"/>
    </source>
</evidence>
<dbReference type="InterPro" id="IPR051317">
    <property type="entry name" value="Gfo/Idh/MocA_oxidoreduct"/>
</dbReference>
<evidence type="ECO:0000259" key="4">
    <source>
        <dbReference type="Pfam" id="PF22725"/>
    </source>
</evidence>
<dbReference type="Gene3D" id="3.40.50.720">
    <property type="entry name" value="NAD(P)-binding Rossmann-like Domain"/>
    <property type="match status" value="1"/>
</dbReference>
<dbReference type="Pfam" id="PF22725">
    <property type="entry name" value="GFO_IDH_MocA_C3"/>
    <property type="match status" value="1"/>
</dbReference>
<dbReference type="InterPro" id="IPR036291">
    <property type="entry name" value="NAD(P)-bd_dom_sf"/>
</dbReference>
<dbReference type="InterPro" id="IPR055170">
    <property type="entry name" value="GFO_IDH_MocA-like_dom"/>
</dbReference>
<evidence type="ECO:0000256" key="1">
    <source>
        <dbReference type="ARBA" id="ARBA00010928"/>
    </source>
</evidence>
<feature type="domain" description="Gfo/Idh/MocA-like oxidoreductase N-terminal" evidence="3">
    <location>
        <begin position="5"/>
        <end position="119"/>
    </location>
</feature>
<dbReference type="EMBL" id="BAAANY010000008">
    <property type="protein sequence ID" value="GAA1671088.1"/>
    <property type="molecule type" value="Genomic_DNA"/>
</dbReference>
<evidence type="ECO:0000313" key="5">
    <source>
        <dbReference type="EMBL" id="GAA1671088.1"/>
    </source>
</evidence>
<feature type="domain" description="GFO/IDH/MocA-like oxidoreductase" evidence="4">
    <location>
        <begin position="160"/>
        <end position="239"/>
    </location>
</feature>
<gene>
    <name evidence="5" type="ORF">GCM10009765_20620</name>
</gene>
<dbReference type="SUPFAM" id="SSF55347">
    <property type="entry name" value="Glyceraldehyde-3-phosphate dehydrogenase-like, C-terminal domain"/>
    <property type="match status" value="1"/>
</dbReference>
<protein>
    <submittedName>
        <fullName evidence="5">Gfo/Idh/MocA family oxidoreductase</fullName>
    </submittedName>
</protein>
<dbReference type="Gene3D" id="3.30.360.10">
    <property type="entry name" value="Dihydrodipicolinate Reductase, domain 2"/>
    <property type="match status" value="1"/>
</dbReference>
<dbReference type="Pfam" id="PF01408">
    <property type="entry name" value="GFO_IDH_MocA"/>
    <property type="match status" value="1"/>
</dbReference>
<dbReference type="Proteomes" id="UP001500618">
    <property type="component" value="Unassembled WGS sequence"/>
</dbReference>
<comment type="caution">
    <text evidence="5">The sequence shown here is derived from an EMBL/GenBank/DDBJ whole genome shotgun (WGS) entry which is preliminary data.</text>
</comment>
<organism evidence="5 6">
    <name type="scientific">Fodinicola feengrottensis</name>
    <dbReference type="NCBI Taxonomy" id="435914"/>
    <lineage>
        <taxon>Bacteria</taxon>
        <taxon>Bacillati</taxon>
        <taxon>Actinomycetota</taxon>
        <taxon>Actinomycetes</taxon>
        <taxon>Mycobacteriales</taxon>
        <taxon>Fodinicola</taxon>
    </lineage>
</organism>